<dbReference type="InterPro" id="IPR017972">
    <property type="entry name" value="Cyt_P450_CS"/>
</dbReference>
<feature type="transmembrane region" description="Helical" evidence="10">
    <location>
        <begin position="41"/>
        <end position="60"/>
    </location>
</feature>
<dbReference type="AlphaFoldDB" id="K5XPK5"/>
<comment type="similarity">
    <text evidence="2 9">Belongs to the cytochrome P450 family.</text>
</comment>
<dbReference type="PANTHER" id="PTHR24287:SF1">
    <property type="entry name" value="P450, PUTATIVE (EUROFUNG)-RELATED"/>
    <property type="match status" value="1"/>
</dbReference>
<evidence type="ECO:0000256" key="9">
    <source>
        <dbReference type="RuleBase" id="RU000461"/>
    </source>
</evidence>
<dbReference type="PRINTS" id="PR00385">
    <property type="entry name" value="P450"/>
</dbReference>
<dbReference type="SUPFAM" id="SSF48264">
    <property type="entry name" value="Cytochrome P450"/>
    <property type="match status" value="1"/>
</dbReference>
<dbReference type="Pfam" id="PF00067">
    <property type="entry name" value="p450"/>
    <property type="match status" value="1"/>
</dbReference>
<evidence type="ECO:0000313" key="11">
    <source>
        <dbReference type="EMBL" id="EKM76640.1"/>
    </source>
</evidence>
<dbReference type="InParanoid" id="K5XPK5"/>
<dbReference type="HOGENOM" id="CLU_001570_27_0_1"/>
<evidence type="ECO:0000256" key="2">
    <source>
        <dbReference type="ARBA" id="ARBA00010617"/>
    </source>
</evidence>
<keyword evidence="3 8" id="KW-0349">Heme</keyword>
<evidence type="ECO:0000256" key="4">
    <source>
        <dbReference type="ARBA" id="ARBA00022723"/>
    </source>
</evidence>
<dbReference type="Gene3D" id="1.10.630.10">
    <property type="entry name" value="Cytochrome P450"/>
    <property type="match status" value="1"/>
</dbReference>
<evidence type="ECO:0000256" key="10">
    <source>
        <dbReference type="SAM" id="Phobius"/>
    </source>
</evidence>
<dbReference type="PANTHER" id="PTHR24287">
    <property type="entry name" value="P450, PUTATIVE (EUROFUNG)-RELATED"/>
    <property type="match status" value="1"/>
</dbReference>
<dbReference type="GO" id="GO:0004497">
    <property type="term" value="F:monooxygenase activity"/>
    <property type="evidence" value="ECO:0007669"/>
    <property type="project" value="UniProtKB-KW"/>
</dbReference>
<feature type="binding site" description="axial binding residue" evidence="8">
    <location>
        <position position="516"/>
    </location>
    <ligand>
        <name>heme</name>
        <dbReference type="ChEBI" id="CHEBI:30413"/>
    </ligand>
    <ligandPart>
        <name>Fe</name>
        <dbReference type="ChEBI" id="CHEBI:18248"/>
    </ligandPart>
</feature>
<dbReference type="Proteomes" id="UP000008493">
    <property type="component" value="Unassembled WGS sequence"/>
</dbReference>
<accession>K5XPK5</accession>
<proteinExistence type="inferred from homology"/>
<comment type="cofactor">
    <cofactor evidence="1 8">
        <name>heme</name>
        <dbReference type="ChEBI" id="CHEBI:30413"/>
    </cofactor>
</comment>
<keyword evidence="10" id="KW-1133">Transmembrane helix</keyword>
<dbReference type="PROSITE" id="PS00086">
    <property type="entry name" value="CYTOCHROME_P450"/>
    <property type="match status" value="1"/>
</dbReference>
<dbReference type="InterPro" id="IPR047146">
    <property type="entry name" value="Cyt_P450_E_CYP52_fungi"/>
</dbReference>
<dbReference type="GeneID" id="18827388"/>
<keyword evidence="7 9" id="KW-0503">Monooxygenase</keyword>
<evidence type="ECO:0008006" key="13">
    <source>
        <dbReference type="Google" id="ProtNLM"/>
    </source>
</evidence>
<dbReference type="PRINTS" id="PR00463">
    <property type="entry name" value="EP450I"/>
</dbReference>
<evidence type="ECO:0000256" key="3">
    <source>
        <dbReference type="ARBA" id="ARBA00022617"/>
    </source>
</evidence>
<dbReference type="InterPro" id="IPR036396">
    <property type="entry name" value="Cyt_P450_sf"/>
</dbReference>
<evidence type="ECO:0000313" key="12">
    <source>
        <dbReference type="Proteomes" id="UP000008493"/>
    </source>
</evidence>
<dbReference type="OrthoDB" id="1470350at2759"/>
<reference evidence="12" key="1">
    <citation type="journal article" date="2012" name="Proc. Natl. Acad. Sci. U.S.A.">
        <title>Genome sequence of the button mushroom Agaricus bisporus reveals mechanisms governing adaptation to a humic-rich ecological niche.</title>
        <authorList>
            <person name="Morin E."/>
            <person name="Kohler A."/>
            <person name="Baker A.R."/>
            <person name="Foulongne-Oriol M."/>
            <person name="Lombard V."/>
            <person name="Nagy L.G."/>
            <person name="Ohm R.A."/>
            <person name="Patyshakuliyeva A."/>
            <person name="Brun A."/>
            <person name="Aerts A.L."/>
            <person name="Bailey A.M."/>
            <person name="Billette C."/>
            <person name="Coutinho P.M."/>
            <person name="Deakin G."/>
            <person name="Doddapaneni H."/>
            <person name="Floudas D."/>
            <person name="Grimwood J."/>
            <person name="Hilden K."/>
            <person name="Kuees U."/>
            <person name="LaButti K.M."/>
            <person name="Lapidus A."/>
            <person name="Lindquist E.A."/>
            <person name="Lucas S.M."/>
            <person name="Murat C."/>
            <person name="Riley R.W."/>
            <person name="Salamov A.A."/>
            <person name="Schmutz J."/>
            <person name="Subramanian V."/>
            <person name="Woesten H.A.B."/>
            <person name="Xu J."/>
            <person name="Eastwood D.C."/>
            <person name="Foster G.D."/>
            <person name="Sonnenberg A.S."/>
            <person name="Cullen D."/>
            <person name="de Vries R.P."/>
            <person name="Lundell T."/>
            <person name="Hibbett D.S."/>
            <person name="Henrissat B."/>
            <person name="Burton K.S."/>
            <person name="Kerrigan R.W."/>
            <person name="Challen M.P."/>
            <person name="Grigoriev I.V."/>
            <person name="Martin F."/>
        </authorList>
    </citation>
    <scope>NUCLEOTIDE SEQUENCE [LARGE SCALE GENOMIC DNA]</scope>
    <source>
        <strain evidence="12">JB137-S8 / ATCC MYA-4627 / FGSC 10392</strain>
    </source>
</reference>
<keyword evidence="4 8" id="KW-0479">Metal-binding</keyword>
<dbReference type="eggNOG" id="KOG0157">
    <property type="taxonomic scope" value="Eukaryota"/>
</dbReference>
<dbReference type="GO" id="GO:0005506">
    <property type="term" value="F:iron ion binding"/>
    <property type="evidence" value="ECO:0007669"/>
    <property type="project" value="InterPro"/>
</dbReference>
<dbReference type="EMBL" id="JH971401">
    <property type="protein sequence ID" value="EKM76640.1"/>
    <property type="molecule type" value="Genomic_DNA"/>
</dbReference>
<dbReference type="InterPro" id="IPR002401">
    <property type="entry name" value="Cyt_P450_E_grp-I"/>
</dbReference>
<dbReference type="CDD" id="cd11063">
    <property type="entry name" value="CYP52"/>
    <property type="match status" value="1"/>
</dbReference>
<dbReference type="RefSeq" id="XP_007332805.1">
    <property type="nucleotide sequence ID" value="XM_007332743.1"/>
</dbReference>
<evidence type="ECO:0000256" key="7">
    <source>
        <dbReference type="ARBA" id="ARBA00023033"/>
    </source>
</evidence>
<feature type="transmembrane region" description="Helical" evidence="10">
    <location>
        <begin position="12"/>
        <end position="29"/>
    </location>
</feature>
<evidence type="ECO:0000256" key="6">
    <source>
        <dbReference type="ARBA" id="ARBA00023004"/>
    </source>
</evidence>
<dbReference type="KEGG" id="abp:AGABI1DRAFT131195"/>
<evidence type="ECO:0000256" key="8">
    <source>
        <dbReference type="PIRSR" id="PIRSR602401-1"/>
    </source>
</evidence>
<keyword evidence="12" id="KW-1185">Reference proteome</keyword>
<keyword evidence="5 9" id="KW-0560">Oxidoreductase</keyword>
<keyword evidence="6 8" id="KW-0408">Iron</keyword>
<gene>
    <name evidence="11" type="ORF">AGABI1DRAFT_131195</name>
</gene>
<keyword evidence="10" id="KW-0812">Transmembrane</keyword>
<sequence>MTLARTPGIDFLATGFVFLSIPVFGFIALGKAHEYTGGRALPTWVLVSAGIASIPVYAVSRVVTTRLRHKREAAAMGAKMVPVVRGKWLGNADVVKVMIHNATHGYPADGLAELFGELGPVINIRSFWSDLVFTTTPEHVKIMLCTDFENYVKGEEFQRNMDSVLGVGVFNSDGDMFHRSITRPAFARDRISDFQMFDRHAETVIQQLKSRFGEGQAVDFQDLMSRFSLDSATEFLFGHCVHSLRAGLPYSVNTPYAPKNIQTPETRRANEFSTAFLEAFEGVAHRERLRTVWPLFEIFSDRTKKPMEVLDDFLEPIIADAIQKKSAVHHEVEAKPIETSEGTLLDHLVQVTSDPKILKDETLNIMLAGRDTTTGTLTFAVYLLSQYPHVMQRLRQEVLEKVGPTKCPTFDNIREMKYLRAVLNETLRLYPVVPFNVRESVNGTTWPNPDPNGKPFYIPAGTRTLYSVFMMQRREDLWGPDAEEFDPDRFLDERVKKYLVKNSFIFLPFNAGPRICLGQQFAYNEMSFILIRLLQNFSSISLELDAYPPGTLPPDEFKLASGRKAIDKVWPKANLTLYLAGGLWLKMEES</sequence>
<dbReference type="InterPro" id="IPR001128">
    <property type="entry name" value="Cyt_P450"/>
</dbReference>
<dbReference type="GO" id="GO:0016705">
    <property type="term" value="F:oxidoreductase activity, acting on paired donors, with incorporation or reduction of molecular oxygen"/>
    <property type="evidence" value="ECO:0007669"/>
    <property type="project" value="InterPro"/>
</dbReference>
<dbReference type="STRING" id="597362.K5XPK5"/>
<organism evidence="11 12">
    <name type="scientific">Agaricus bisporus var. burnettii (strain JB137-S8 / ATCC MYA-4627 / FGSC 10392)</name>
    <name type="common">White button mushroom</name>
    <dbReference type="NCBI Taxonomy" id="597362"/>
    <lineage>
        <taxon>Eukaryota</taxon>
        <taxon>Fungi</taxon>
        <taxon>Dikarya</taxon>
        <taxon>Basidiomycota</taxon>
        <taxon>Agaricomycotina</taxon>
        <taxon>Agaricomycetes</taxon>
        <taxon>Agaricomycetidae</taxon>
        <taxon>Agaricales</taxon>
        <taxon>Agaricineae</taxon>
        <taxon>Agaricaceae</taxon>
        <taxon>Agaricus</taxon>
    </lineage>
</organism>
<keyword evidence="10" id="KW-0472">Membrane</keyword>
<dbReference type="GO" id="GO:0020037">
    <property type="term" value="F:heme binding"/>
    <property type="evidence" value="ECO:0007669"/>
    <property type="project" value="InterPro"/>
</dbReference>
<evidence type="ECO:0000256" key="1">
    <source>
        <dbReference type="ARBA" id="ARBA00001971"/>
    </source>
</evidence>
<name>K5XPK5_AGABU</name>
<protein>
    <recommendedName>
        <fullName evidence="13">Cytochrome P450 monooxygenase pc-3</fullName>
    </recommendedName>
</protein>
<evidence type="ECO:0000256" key="5">
    <source>
        <dbReference type="ARBA" id="ARBA00023002"/>
    </source>
</evidence>
<dbReference type="OMA" id="ERGFMTA"/>